<evidence type="ECO:0000256" key="6">
    <source>
        <dbReference type="SAM" id="MobiDB-lite"/>
    </source>
</evidence>
<evidence type="ECO:0000256" key="1">
    <source>
        <dbReference type="ARBA" id="ARBA00004167"/>
    </source>
</evidence>
<comment type="subcellular location">
    <subcellularLocation>
        <location evidence="1">Membrane</location>
        <topology evidence="1">Single-pass membrane protein</topology>
    </subcellularLocation>
</comment>
<feature type="compositionally biased region" description="Polar residues" evidence="6">
    <location>
        <begin position="599"/>
        <end position="611"/>
    </location>
</feature>
<evidence type="ECO:0000256" key="5">
    <source>
        <dbReference type="ARBA" id="ARBA00023136"/>
    </source>
</evidence>
<keyword evidence="10" id="KW-1185">Reference proteome</keyword>
<evidence type="ECO:0000256" key="7">
    <source>
        <dbReference type="SAM" id="Phobius"/>
    </source>
</evidence>
<dbReference type="Proteomes" id="UP000290288">
    <property type="component" value="Unassembled WGS sequence"/>
</dbReference>
<evidence type="ECO:0000259" key="8">
    <source>
        <dbReference type="Pfam" id="PF01693"/>
    </source>
</evidence>
<dbReference type="AlphaFoldDB" id="A0A4Q2DXH7"/>
<dbReference type="Pfam" id="PF01693">
    <property type="entry name" value="Cauli_VI"/>
    <property type="match status" value="1"/>
</dbReference>
<reference evidence="9 10" key="1">
    <citation type="submission" date="2019-01" db="EMBL/GenBank/DDBJ databases">
        <title>Draft genome sequence of Psathyrella aberdarensis IHI B618.</title>
        <authorList>
            <person name="Buettner E."/>
            <person name="Kellner H."/>
        </authorList>
    </citation>
    <scope>NUCLEOTIDE SEQUENCE [LARGE SCALE GENOMIC DNA]</scope>
    <source>
        <strain evidence="9 10">IHI B618</strain>
    </source>
</reference>
<dbReference type="SUPFAM" id="SSF55658">
    <property type="entry name" value="L9 N-domain-like"/>
    <property type="match status" value="1"/>
</dbReference>
<dbReference type="Pfam" id="PF09451">
    <property type="entry name" value="ATG27"/>
    <property type="match status" value="1"/>
</dbReference>
<organism evidence="9 10">
    <name type="scientific">Candolleomyces aberdarensis</name>
    <dbReference type="NCBI Taxonomy" id="2316362"/>
    <lineage>
        <taxon>Eukaryota</taxon>
        <taxon>Fungi</taxon>
        <taxon>Dikarya</taxon>
        <taxon>Basidiomycota</taxon>
        <taxon>Agaricomycotina</taxon>
        <taxon>Agaricomycetes</taxon>
        <taxon>Agaricomycetidae</taxon>
        <taxon>Agaricales</taxon>
        <taxon>Agaricineae</taxon>
        <taxon>Psathyrellaceae</taxon>
        <taxon>Candolleomyces</taxon>
    </lineage>
</organism>
<evidence type="ECO:0000256" key="3">
    <source>
        <dbReference type="ARBA" id="ARBA00022729"/>
    </source>
</evidence>
<evidence type="ECO:0000256" key="2">
    <source>
        <dbReference type="ARBA" id="ARBA00022692"/>
    </source>
</evidence>
<dbReference type="InterPro" id="IPR009011">
    <property type="entry name" value="Man6P_isomerase_rcpt-bd_dom_sf"/>
</dbReference>
<comment type="caution">
    <text evidence="9">The sequence shown here is derived from an EMBL/GenBank/DDBJ whole genome shotgun (WGS) entry which is preliminary data.</text>
</comment>
<keyword evidence="3" id="KW-0732">Signal</keyword>
<dbReference type="InterPro" id="IPR009027">
    <property type="entry name" value="Ribosomal_bL9/RNase_H1_N"/>
</dbReference>
<feature type="compositionally biased region" description="Polar residues" evidence="6">
    <location>
        <begin position="336"/>
        <end position="348"/>
    </location>
</feature>
<gene>
    <name evidence="9" type="ORF">EST38_g869</name>
</gene>
<sequence length="748" mass="80614">MVDSLTFDLCGDLKLKEGVAEQDQCPSGTRVCLTQVNVKENEPERIVSVVPLAQTSKLEPKVTVSPKSPQFLTILFHGSDYPQSPAESTPSIAQSFNLTLWCDPQIASPNITIEAYDGSQLRLTYFGPAGCPQKNGDGGGGGGDTKKPDDGNEEASVGSGIGLFFLLLLLAFLAYFAIGAYYNYSTYGARGLDLLPIEAGPQVNGLNDAVHQSFGKYADALEIWEKAERSGWVEVLGGLPSSQNLSRASSRPLGPSVSLSALEDNRRSSNSLSSGTHYVVIRGREPGVYTTWIEASMHVKGVPDAIHQSFNSRDEAWRVYENARLRGEIEIVNDITSRQQSSRYQTANPSPELSTPPLTPQSPERKELPLVDDRDRADFSSRFGQLNISPEKYSSTNYPYRTASPATPHRGDGNTYTPPRRLTQHHSLPTTRFPSPDRSPAIARASSDRGASSSSPRTPQVNEEDSPRLSSRVVVGPPPGVKGYVPCKQLIPRTRELPLSPLTSSGLSLRSMDSPRLQPASYPSPGRKPSTDSSPGSPQVVTAAQSPSQRFSTPRSPPQAVPSQPFTPVSRSPQVIAATQSPRQPFSSPSSTPGRIQKHNGNATISPSIATSAHRPSQSFSSASSTPVRRKKGNEYITFSPLAAPSAQSFSSSSSTPVRSKKGDEDITFSPLPFDLSKGTSFLNGDDRRSRNSPSVSSLGLAPMPAPHTVYKSKFDPRSPMSKNVVVPLSMNSVSFGRPSPSYSELNI</sequence>
<keyword evidence="4 7" id="KW-1133">Transmembrane helix</keyword>
<dbReference type="Gene3D" id="2.70.130.10">
    <property type="entry name" value="Mannose-6-phosphate receptor binding domain"/>
    <property type="match status" value="1"/>
</dbReference>
<evidence type="ECO:0000313" key="9">
    <source>
        <dbReference type="EMBL" id="RXW24963.1"/>
    </source>
</evidence>
<feature type="compositionally biased region" description="Low complexity" evidence="6">
    <location>
        <begin position="497"/>
        <end position="511"/>
    </location>
</feature>
<feature type="compositionally biased region" description="Polar residues" evidence="6">
    <location>
        <begin position="384"/>
        <end position="399"/>
    </location>
</feature>
<feature type="compositionally biased region" description="Low complexity" evidence="6">
    <location>
        <begin position="646"/>
        <end position="658"/>
    </location>
</feature>
<feature type="transmembrane region" description="Helical" evidence="7">
    <location>
        <begin position="161"/>
        <end position="182"/>
    </location>
</feature>
<feature type="region of interest" description="Disordered" evidence="6">
    <location>
        <begin position="132"/>
        <end position="153"/>
    </location>
</feature>
<dbReference type="OrthoDB" id="29460at2759"/>
<keyword evidence="5 7" id="KW-0472">Membrane</keyword>
<dbReference type="InterPro" id="IPR018939">
    <property type="entry name" value="Autophagy-rel_prot_27"/>
</dbReference>
<proteinExistence type="predicted"/>
<feature type="region of interest" description="Disordered" evidence="6">
    <location>
        <begin position="336"/>
        <end position="630"/>
    </location>
</feature>
<evidence type="ECO:0000313" key="10">
    <source>
        <dbReference type="Proteomes" id="UP000290288"/>
    </source>
</evidence>
<dbReference type="GO" id="GO:0016020">
    <property type="term" value="C:membrane"/>
    <property type="evidence" value="ECO:0007669"/>
    <property type="project" value="UniProtKB-SubCell"/>
</dbReference>
<dbReference type="InterPro" id="IPR037056">
    <property type="entry name" value="RNase_H1_N_sf"/>
</dbReference>
<feature type="compositionally biased region" description="Low complexity" evidence="6">
    <location>
        <begin position="443"/>
        <end position="457"/>
    </location>
</feature>
<accession>A0A4Q2DXH7</accession>
<feature type="compositionally biased region" description="Polar residues" evidence="6">
    <location>
        <begin position="531"/>
        <end position="554"/>
    </location>
</feature>
<evidence type="ECO:0000256" key="4">
    <source>
        <dbReference type="ARBA" id="ARBA00022989"/>
    </source>
</evidence>
<dbReference type="EMBL" id="SDEE01000011">
    <property type="protein sequence ID" value="RXW24963.1"/>
    <property type="molecule type" value="Genomic_DNA"/>
</dbReference>
<name>A0A4Q2DXH7_9AGAR</name>
<protein>
    <recommendedName>
        <fullName evidence="8">Ribonuclease H1 N-terminal domain-containing protein</fullName>
    </recommendedName>
</protein>
<feature type="compositionally biased region" description="Low complexity" evidence="6">
    <location>
        <begin position="579"/>
        <end position="593"/>
    </location>
</feature>
<dbReference type="STRING" id="2316362.A0A4Q2DXH7"/>
<dbReference type="Gene3D" id="3.40.970.10">
    <property type="entry name" value="Ribonuclease H1, N-terminal domain"/>
    <property type="match status" value="1"/>
</dbReference>
<feature type="domain" description="Ribonuclease H1 N-terminal" evidence="8">
    <location>
        <begin position="278"/>
        <end position="317"/>
    </location>
</feature>
<feature type="compositionally biased region" description="Low complexity" evidence="6">
    <location>
        <begin position="612"/>
        <end position="625"/>
    </location>
</feature>
<feature type="region of interest" description="Disordered" evidence="6">
    <location>
        <begin position="646"/>
        <end position="703"/>
    </location>
</feature>
<keyword evidence="2 7" id="KW-0812">Transmembrane</keyword>
<feature type="compositionally biased region" description="Polar residues" evidence="6">
    <location>
        <begin position="561"/>
        <end position="573"/>
    </location>
</feature>
<feature type="compositionally biased region" description="Basic and acidic residues" evidence="6">
    <location>
        <begin position="363"/>
        <end position="379"/>
    </location>
</feature>
<dbReference type="InterPro" id="IPR011320">
    <property type="entry name" value="RNase_H1_N"/>
</dbReference>